<organism evidence="3 4">
    <name type="scientific">Salinicola endophyticus</name>
    <dbReference type="NCBI Taxonomy" id="1949083"/>
    <lineage>
        <taxon>Bacteria</taxon>
        <taxon>Pseudomonadati</taxon>
        <taxon>Pseudomonadota</taxon>
        <taxon>Gammaproteobacteria</taxon>
        <taxon>Oceanospirillales</taxon>
        <taxon>Halomonadaceae</taxon>
        <taxon>Salinicola</taxon>
    </lineage>
</organism>
<dbReference type="Proteomes" id="UP001321526">
    <property type="component" value="Chromosome"/>
</dbReference>
<reference evidence="3 4" key="1">
    <citation type="submission" date="2019-01" db="EMBL/GenBank/DDBJ databases">
        <title>Genome sequence of Salinicola endophyticus REST5.</title>
        <authorList>
            <person name="Nascimento F.X."/>
        </authorList>
    </citation>
    <scope>NUCLEOTIDE SEQUENCE [LARGE SCALE GENOMIC DNA]</scope>
    <source>
        <strain evidence="3 4">REST5</strain>
    </source>
</reference>
<accession>A0ABY8FBW0</accession>
<dbReference type="SUPFAM" id="SSF50998">
    <property type="entry name" value="Quinoprotein alcohol dehydrogenase-like"/>
    <property type="match status" value="1"/>
</dbReference>
<dbReference type="EMBL" id="CP035631">
    <property type="protein sequence ID" value="WFF40250.1"/>
    <property type="molecule type" value="Genomic_DNA"/>
</dbReference>
<feature type="domain" description="Pyrrolo-quinoline quinone repeat" evidence="2">
    <location>
        <begin position="102"/>
        <end position="201"/>
    </location>
</feature>
<dbReference type="InterPro" id="IPR015943">
    <property type="entry name" value="WD40/YVTN_repeat-like_dom_sf"/>
</dbReference>
<dbReference type="Gene3D" id="2.130.10.10">
    <property type="entry name" value="YVTN repeat-like/Quinoprotein amine dehydrogenase"/>
    <property type="match status" value="2"/>
</dbReference>
<keyword evidence="4" id="KW-1185">Reference proteome</keyword>
<dbReference type="InterPro" id="IPR002372">
    <property type="entry name" value="PQQ_rpt_dom"/>
</dbReference>
<feature type="region of interest" description="Disordered" evidence="1">
    <location>
        <begin position="1"/>
        <end position="40"/>
    </location>
</feature>
<feature type="domain" description="Pyrrolo-quinoline quinone repeat" evidence="2">
    <location>
        <begin position="220"/>
        <end position="364"/>
    </location>
</feature>
<evidence type="ECO:0000313" key="4">
    <source>
        <dbReference type="Proteomes" id="UP001321526"/>
    </source>
</evidence>
<evidence type="ECO:0000256" key="1">
    <source>
        <dbReference type="SAM" id="MobiDB-lite"/>
    </source>
</evidence>
<name>A0ABY8FBW0_9GAMM</name>
<dbReference type="PANTHER" id="PTHR34512">
    <property type="entry name" value="CELL SURFACE PROTEIN"/>
    <property type="match status" value="1"/>
</dbReference>
<proteinExistence type="predicted"/>
<evidence type="ECO:0000313" key="3">
    <source>
        <dbReference type="EMBL" id="WFF40250.1"/>
    </source>
</evidence>
<dbReference type="RefSeq" id="WP_157959028.1">
    <property type="nucleotide sequence ID" value="NZ_CP035631.1"/>
</dbReference>
<dbReference type="PANTHER" id="PTHR34512:SF30">
    <property type="entry name" value="OUTER MEMBRANE PROTEIN ASSEMBLY FACTOR BAMB"/>
    <property type="match status" value="1"/>
</dbReference>
<dbReference type="InterPro" id="IPR011047">
    <property type="entry name" value="Quinoprotein_ADH-like_sf"/>
</dbReference>
<protein>
    <recommendedName>
        <fullName evidence="2">Pyrrolo-quinoline quinone repeat domain-containing protein</fullName>
    </recommendedName>
</protein>
<gene>
    <name evidence="3" type="ORF">EVC62_01370</name>
</gene>
<dbReference type="Pfam" id="PF13360">
    <property type="entry name" value="PQQ_2"/>
    <property type="match status" value="2"/>
</dbReference>
<evidence type="ECO:0000259" key="2">
    <source>
        <dbReference type="Pfam" id="PF13360"/>
    </source>
</evidence>
<sequence>MPDASFDPHALTPAQEVSPEVASPTPTGRRGVPSPDRGAMCSPAASVLDVGHTAPFALAAPDDRISVYASWAEIPWHGARAPCSPRFDTSAPGYLQRRESVSGALLWQLDVPDWARARIITTPAVGVAAYTDRPLPASSSHCGEMTPASGLLAFDLHSGAPLWHQRYAGGGLPFPLLHAGEVYVGGGDRAIHALSLHDGHQTGCIGMGAPVDLATALLDDQGRLFLGDTEPARLLRIDPLTRAVLWMAELPEAVAASPGAPPAVEAERVAMTLAVRDIGATRVTLCLFGFDAASGERVWEVTLGEHDATHPPALAAPLADSERFYVISARGELVVIDALEGRERQRLALGDPALAAASLERIGDHLVITAPGGNVQVVPLALLARGPWMSRTQWRSQP</sequence>